<evidence type="ECO:0000313" key="2">
    <source>
        <dbReference type="Proteomes" id="UP000299102"/>
    </source>
</evidence>
<evidence type="ECO:0000313" key="1">
    <source>
        <dbReference type="EMBL" id="GBP40632.1"/>
    </source>
</evidence>
<dbReference type="Proteomes" id="UP000299102">
    <property type="component" value="Unassembled WGS sequence"/>
</dbReference>
<proteinExistence type="predicted"/>
<organism evidence="1 2">
    <name type="scientific">Eumeta variegata</name>
    <name type="common">Bagworm moth</name>
    <name type="synonym">Eumeta japonica</name>
    <dbReference type="NCBI Taxonomy" id="151549"/>
    <lineage>
        <taxon>Eukaryota</taxon>
        <taxon>Metazoa</taxon>
        <taxon>Ecdysozoa</taxon>
        <taxon>Arthropoda</taxon>
        <taxon>Hexapoda</taxon>
        <taxon>Insecta</taxon>
        <taxon>Pterygota</taxon>
        <taxon>Neoptera</taxon>
        <taxon>Endopterygota</taxon>
        <taxon>Lepidoptera</taxon>
        <taxon>Glossata</taxon>
        <taxon>Ditrysia</taxon>
        <taxon>Tineoidea</taxon>
        <taxon>Psychidae</taxon>
        <taxon>Oiketicinae</taxon>
        <taxon>Eumeta</taxon>
    </lineage>
</organism>
<dbReference type="EMBL" id="BGZK01000385">
    <property type="protein sequence ID" value="GBP40632.1"/>
    <property type="molecule type" value="Genomic_DNA"/>
</dbReference>
<protein>
    <submittedName>
        <fullName evidence="1">Uncharacterized protein</fullName>
    </submittedName>
</protein>
<keyword evidence="2" id="KW-1185">Reference proteome</keyword>
<sequence length="89" mass="9943">MVGLENRGLWDRCQGLLTFAWISSGPFLHKLLPVAEHHTLLVPRRRAGAIVKTFPFYETPSIFSEPVYEKCGRARTGLIGSSGETTEQI</sequence>
<accession>A0A4C1VQG3</accession>
<dbReference type="AlphaFoldDB" id="A0A4C1VQG3"/>
<name>A0A4C1VQG3_EUMVA</name>
<reference evidence="1 2" key="1">
    <citation type="journal article" date="2019" name="Commun. Biol.">
        <title>The bagworm genome reveals a unique fibroin gene that provides high tensile strength.</title>
        <authorList>
            <person name="Kono N."/>
            <person name="Nakamura H."/>
            <person name="Ohtoshi R."/>
            <person name="Tomita M."/>
            <person name="Numata K."/>
            <person name="Arakawa K."/>
        </authorList>
    </citation>
    <scope>NUCLEOTIDE SEQUENCE [LARGE SCALE GENOMIC DNA]</scope>
</reference>
<gene>
    <name evidence="1" type="ORF">EVAR_32674_1</name>
</gene>
<comment type="caution">
    <text evidence="1">The sequence shown here is derived from an EMBL/GenBank/DDBJ whole genome shotgun (WGS) entry which is preliminary data.</text>
</comment>